<dbReference type="GO" id="GO:0003677">
    <property type="term" value="F:DNA binding"/>
    <property type="evidence" value="ECO:0007669"/>
    <property type="project" value="UniProtKB-KW"/>
</dbReference>
<gene>
    <name evidence="3" type="ORF">LX15_000251</name>
</gene>
<dbReference type="SMART" id="SM00418">
    <property type="entry name" value="HTH_ARSR"/>
    <property type="match status" value="1"/>
</dbReference>
<feature type="domain" description="HTH arsR-type" evidence="2">
    <location>
        <begin position="1"/>
        <end position="106"/>
    </location>
</feature>
<dbReference type="InterPro" id="IPR011991">
    <property type="entry name" value="ArsR-like_HTH"/>
</dbReference>
<dbReference type="InterPro" id="IPR036390">
    <property type="entry name" value="WH_DNA-bd_sf"/>
</dbReference>
<dbReference type="InterPro" id="IPR001845">
    <property type="entry name" value="HTH_ArsR_DNA-bd_dom"/>
</dbReference>
<dbReference type="Pfam" id="PF12840">
    <property type="entry name" value="HTH_20"/>
    <property type="match status" value="1"/>
</dbReference>
<organism evidence="3 4">
    <name type="scientific">Streptoalloteichus tenebrarius (strain ATCC 17920 / DSM 40477 / JCM 4838 / CBS 697.72 / NBRC 16177 / NCIMB 11028 / NRRL B-12390 / A12253. 1 / ISP 5477)</name>
    <name type="common">Streptomyces tenebrarius</name>
    <dbReference type="NCBI Taxonomy" id="1933"/>
    <lineage>
        <taxon>Bacteria</taxon>
        <taxon>Bacillati</taxon>
        <taxon>Actinomycetota</taxon>
        <taxon>Actinomycetes</taxon>
        <taxon>Pseudonocardiales</taxon>
        <taxon>Pseudonocardiaceae</taxon>
        <taxon>Streptoalloteichus</taxon>
    </lineage>
</organism>
<dbReference type="SUPFAM" id="SSF46785">
    <property type="entry name" value="Winged helix' DNA-binding domain"/>
    <property type="match status" value="1"/>
</dbReference>
<name>A0ABT1HM29_STRSD</name>
<dbReference type="Proteomes" id="UP001205311">
    <property type="component" value="Unassembled WGS sequence"/>
</dbReference>
<dbReference type="PROSITE" id="PS50987">
    <property type="entry name" value="HTH_ARSR_2"/>
    <property type="match status" value="1"/>
</dbReference>
<evidence type="ECO:0000256" key="1">
    <source>
        <dbReference type="SAM" id="MobiDB-lite"/>
    </source>
</evidence>
<evidence type="ECO:0000313" key="3">
    <source>
        <dbReference type="EMBL" id="MCP2256568.1"/>
    </source>
</evidence>
<feature type="compositionally biased region" description="Basic and acidic residues" evidence="1">
    <location>
        <begin position="114"/>
        <end position="133"/>
    </location>
</feature>
<protein>
    <submittedName>
        <fullName evidence="3">DNA-binding transcriptional regulator, ArsR family</fullName>
    </submittedName>
</protein>
<sequence>MFAALASPVRREVLRLLRDTGPRPVNELAAHFDMARPSFSEHLRVLREADLVSETRAGRQRLYRLEATALFEVREWLHPFERFWRDKLGGLRDLLDEMDDHDNDNNDNNDDDDHVGGAKGDSDVGDVNETHEVDGDDDTREP</sequence>
<dbReference type="PRINTS" id="PR00778">
    <property type="entry name" value="HTHARSR"/>
</dbReference>
<dbReference type="InterPro" id="IPR036388">
    <property type="entry name" value="WH-like_DNA-bd_sf"/>
</dbReference>
<proteinExistence type="predicted"/>
<dbReference type="PANTHER" id="PTHR38600">
    <property type="entry name" value="TRANSCRIPTIONAL REGULATORY PROTEIN"/>
    <property type="match status" value="1"/>
</dbReference>
<reference evidence="3 4" key="1">
    <citation type="submission" date="2022-06" db="EMBL/GenBank/DDBJ databases">
        <title>Genomic Encyclopedia of Archaeal and Bacterial Type Strains, Phase II (KMG-II): from individual species to whole genera.</title>
        <authorList>
            <person name="Goeker M."/>
        </authorList>
    </citation>
    <scope>NUCLEOTIDE SEQUENCE [LARGE SCALE GENOMIC DNA]</scope>
    <source>
        <strain evidence="3 4">DSM 40477</strain>
    </source>
</reference>
<accession>A0ABT1HM29</accession>
<dbReference type="Gene3D" id="1.10.10.10">
    <property type="entry name" value="Winged helix-like DNA-binding domain superfamily/Winged helix DNA-binding domain"/>
    <property type="match status" value="1"/>
</dbReference>
<evidence type="ECO:0000313" key="4">
    <source>
        <dbReference type="Proteomes" id="UP001205311"/>
    </source>
</evidence>
<feature type="region of interest" description="Disordered" evidence="1">
    <location>
        <begin position="95"/>
        <end position="142"/>
    </location>
</feature>
<keyword evidence="3" id="KW-0238">DNA-binding</keyword>
<dbReference type="PANTHER" id="PTHR38600:SF1">
    <property type="entry name" value="TRANSCRIPTIONAL REGULATORY PROTEIN"/>
    <property type="match status" value="1"/>
</dbReference>
<dbReference type="EMBL" id="JAMTCP010000001">
    <property type="protein sequence ID" value="MCP2256568.1"/>
    <property type="molecule type" value="Genomic_DNA"/>
</dbReference>
<comment type="caution">
    <text evidence="3">The sequence shown here is derived from an EMBL/GenBank/DDBJ whole genome shotgun (WGS) entry which is preliminary data.</text>
</comment>
<keyword evidence="4" id="KW-1185">Reference proteome</keyword>
<dbReference type="CDD" id="cd00090">
    <property type="entry name" value="HTH_ARSR"/>
    <property type="match status" value="1"/>
</dbReference>
<dbReference type="NCBIfam" id="NF033788">
    <property type="entry name" value="HTH_metalloreg"/>
    <property type="match status" value="1"/>
</dbReference>
<feature type="compositionally biased region" description="Acidic residues" evidence="1">
    <location>
        <begin position="96"/>
        <end position="113"/>
    </location>
</feature>
<evidence type="ECO:0000259" key="2">
    <source>
        <dbReference type="PROSITE" id="PS50987"/>
    </source>
</evidence>